<organism evidence="9 10">
    <name type="scientific">Eisenbergiella massiliensis</name>
    <dbReference type="NCBI Taxonomy" id="1720294"/>
    <lineage>
        <taxon>Bacteria</taxon>
        <taxon>Bacillati</taxon>
        <taxon>Bacillota</taxon>
        <taxon>Clostridia</taxon>
        <taxon>Lachnospirales</taxon>
        <taxon>Lachnospiraceae</taxon>
        <taxon>Eisenbergiella</taxon>
    </lineage>
</organism>
<evidence type="ECO:0000256" key="3">
    <source>
        <dbReference type="ARBA" id="ARBA00022475"/>
    </source>
</evidence>
<feature type="domain" description="ABC transmembrane type-1" evidence="8">
    <location>
        <begin position="86"/>
        <end position="304"/>
    </location>
</feature>
<keyword evidence="3" id="KW-1003">Cell membrane</keyword>
<accession>A0A3E3J1B7</accession>
<keyword evidence="2 7" id="KW-0813">Transport</keyword>
<keyword evidence="4 7" id="KW-0812">Transmembrane</keyword>
<feature type="transmembrane region" description="Helical" evidence="7">
    <location>
        <begin position="223"/>
        <end position="245"/>
    </location>
</feature>
<sequence length="317" mass="35473">MSNVATTGKGMSNKQRTVWKKIQKRWQLYLLLLIPLIYIIVFAYVPMGGLVIAFKKYDFSKGIFGSPWVGLANFEKFISSYKFGMVLKNTLTISLYSLLTFPIAIIFALLLNAFPMRRYKKVIQTTTYIPHFISTVVMVGLIFQLLNNRTGMFGSLYTFFTGSSAPNLLADGEYFKHLYVWSGVWQGTGYSSIIYIAALAGVDPSLHEAGRIDGASRFQLVRYIDFPSILPTVSIMLILAIGNIMNVGFEKVLLMQNSLNMNYSEIISTYVYKVGLASGINDFSLSTAISMFNSVINFILLIAANTISKKVSGNRIF</sequence>
<protein>
    <submittedName>
        <fullName evidence="9">Sugar ABC transporter permease</fullName>
    </submittedName>
</protein>
<dbReference type="Proteomes" id="UP000261166">
    <property type="component" value="Unassembled WGS sequence"/>
</dbReference>
<evidence type="ECO:0000256" key="7">
    <source>
        <dbReference type="RuleBase" id="RU363032"/>
    </source>
</evidence>
<evidence type="ECO:0000256" key="1">
    <source>
        <dbReference type="ARBA" id="ARBA00004651"/>
    </source>
</evidence>
<dbReference type="AlphaFoldDB" id="A0A3E3J1B7"/>
<evidence type="ECO:0000256" key="2">
    <source>
        <dbReference type="ARBA" id="ARBA00022448"/>
    </source>
</evidence>
<dbReference type="Gene3D" id="1.10.3720.10">
    <property type="entry name" value="MetI-like"/>
    <property type="match status" value="1"/>
</dbReference>
<feature type="transmembrane region" description="Helical" evidence="7">
    <location>
        <begin position="283"/>
        <end position="307"/>
    </location>
</feature>
<keyword evidence="6 7" id="KW-0472">Membrane</keyword>
<dbReference type="SUPFAM" id="SSF161098">
    <property type="entry name" value="MetI-like"/>
    <property type="match status" value="1"/>
</dbReference>
<dbReference type="PANTHER" id="PTHR43227">
    <property type="entry name" value="BLL4140 PROTEIN"/>
    <property type="match status" value="1"/>
</dbReference>
<dbReference type="CDD" id="cd06261">
    <property type="entry name" value="TM_PBP2"/>
    <property type="match status" value="1"/>
</dbReference>
<evidence type="ECO:0000313" key="9">
    <source>
        <dbReference type="EMBL" id="RGE73120.1"/>
    </source>
</evidence>
<comment type="subcellular location">
    <subcellularLocation>
        <location evidence="1 7">Cell membrane</location>
        <topology evidence="1 7">Multi-pass membrane protein</topology>
    </subcellularLocation>
</comment>
<evidence type="ECO:0000259" key="8">
    <source>
        <dbReference type="PROSITE" id="PS50928"/>
    </source>
</evidence>
<feature type="transmembrane region" description="Helical" evidence="7">
    <location>
        <begin position="93"/>
        <end position="114"/>
    </location>
</feature>
<feature type="transmembrane region" description="Helical" evidence="7">
    <location>
        <begin position="178"/>
        <end position="202"/>
    </location>
</feature>
<reference evidence="9 10" key="1">
    <citation type="submission" date="2018-08" db="EMBL/GenBank/DDBJ databases">
        <title>A genome reference for cultivated species of the human gut microbiota.</title>
        <authorList>
            <person name="Zou Y."/>
            <person name="Xue W."/>
            <person name="Luo G."/>
        </authorList>
    </citation>
    <scope>NUCLEOTIDE SEQUENCE [LARGE SCALE GENOMIC DNA]</scope>
    <source>
        <strain evidence="9 10">AF26-4BH</strain>
    </source>
</reference>
<dbReference type="PROSITE" id="PS50928">
    <property type="entry name" value="ABC_TM1"/>
    <property type="match status" value="1"/>
</dbReference>
<dbReference type="OrthoDB" id="2637002at2"/>
<dbReference type="GO" id="GO:0005886">
    <property type="term" value="C:plasma membrane"/>
    <property type="evidence" value="ECO:0007669"/>
    <property type="project" value="UniProtKB-SubCell"/>
</dbReference>
<dbReference type="RefSeq" id="WP_021636168.1">
    <property type="nucleotide sequence ID" value="NZ_JBKVAZ010000003.1"/>
</dbReference>
<evidence type="ECO:0000313" key="10">
    <source>
        <dbReference type="Proteomes" id="UP000261166"/>
    </source>
</evidence>
<dbReference type="InterPro" id="IPR000515">
    <property type="entry name" value="MetI-like"/>
</dbReference>
<proteinExistence type="inferred from homology"/>
<evidence type="ECO:0000256" key="6">
    <source>
        <dbReference type="ARBA" id="ARBA00023136"/>
    </source>
</evidence>
<dbReference type="GO" id="GO:0055085">
    <property type="term" value="P:transmembrane transport"/>
    <property type="evidence" value="ECO:0007669"/>
    <property type="project" value="InterPro"/>
</dbReference>
<feature type="transmembrane region" description="Helical" evidence="7">
    <location>
        <begin position="28"/>
        <end position="54"/>
    </location>
</feature>
<evidence type="ECO:0000256" key="5">
    <source>
        <dbReference type="ARBA" id="ARBA00022989"/>
    </source>
</evidence>
<keyword evidence="5 7" id="KW-1133">Transmembrane helix</keyword>
<dbReference type="EMBL" id="QVLU01000004">
    <property type="protein sequence ID" value="RGE73120.1"/>
    <property type="molecule type" value="Genomic_DNA"/>
</dbReference>
<evidence type="ECO:0000256" key="4">
    <source>
        <dbReference type="ARBA" id="ARBA00022692"/>
    </source>
</evidence>
<feature type="transmembrane region" description="Helical" evidence="7">
    <location>
        <begin position="126"/>
        <end position="146"/>
    </location>
</feature>
<comment type="caution">
    <text evidence="9">The sequence shown here is derived from an EMBL/GenBank/DDBJ whole genome shotgun (WGS) entry which is preliminary data.</text>
</comment>
<dbReference type="InterPro" id="IPR050809">
    <property type="entry name" value="UgpAE/MalFG_permease"/>
</dbReference>
<name>A0A3E3J1B7_9FIRM</name>
<dbReference type="Pfam" id="PF00528">
    <property type="entry name" value="BPD_transp_1"/>
    <property type="match status" value="1"/>
</dbReference>
<dbReference type="InterPro" id="IPR035906">
    <property type="entry name" value="MetI-like_sf"/>
</dbReference>
<comment type="similarity">
    <text evidence="7">Belongs to the binding-protein-dependent transport system permease family.</text>
</comment>
<gene>
    <name evidence="9" type="ORF">DWY69_06465</name>
</gene>
<dbReference type="PANTHER" id="PTHR43227:SF11">
    <property type="entry name" value="BLL4140 PROTEIN"/>
    <property type="match status" value="1"/>
</dbReference>